<name>A0A3S4VGE3_9ACTO</name>
<gene>
    <name evidence="2" type="primary">ugpQ_1</name>
    <name evidence="2" type="ORF">NCTC13354_01273</name>
</gene>
<dbReference type="Pfam" id="PF03009">
    <property type="entry name" value="GDPD"/>
    <property type="match status" value="1"/>
</dbReference>
<keyword evidence="2" id="KW-0378">Hydrolase</keyword>
<dbReference type="PANTHER" id="PTHR46211:SF1">
    <property type="entry name" value="GLYCEROPHOSPHODIESTER PHOSPHODIESTERASE, CYTOPLASMIC"/>
    <property type="match status" value="1"/>
</dbReference>
<organism evidence="2 3">
    <name type="scientific">Trueperella bialowiezensis</name>
    <dbReference type="NCBI Taxonomy" id="312285"/>
    <lineage>
        <taxon>Bacteria</taxon>
        <taxon>Bacillati</taxon>
        <taxon>Actinomycetota</taxon>
        <taxon>Actinomycetes</taxon>
        <taxon>Actinomycetales</taxon>
        <taxon>Actinomycetaceae</taxon>
        <taxon>Trueperella</taxon>
    </lineage>
</organism>
<dbReference type="SUPFAM" id="SSF51695">
    <property type="entry name" value="PLC-like phosphodiesterases"/>
    <property type="match status" value="1"/>
</dbReference>
<protein>
    <submittedName>
        <fullName evidence="2">Glycerophosphoryl diester phosphodiesterase</fullName>
        <ecNumber evidence="2">3.1.4.46</ecNumber>
    </submittedName>
</protein>
<feature type="domain" description="GP-PDE" evidence="1">
    <location>
        <begin position="3"/>
        <end position="243"/>
    </location>
</feature>
<evidence type="ECO:0000259" key="1">
    <source>
        <dbReference type="PROSITE" id="PS51704"/>
    </source>
</evidence>
<dbReference type="InterPro" id="IPR017946">
    <property type="entry name" value="PLC-like_Pdiesterase_TIM-brl"/>
</dbReference>
<dbReference type="GO" id="GO:0006629">
    <property type="term" value="P:lipid metabolic process"/>
    <property type="evidence" value="ECO:0007669"/>
    <property type="project" value="InterPro"/>
</dbReference>
<evidence type="ECO:0000313" key="2">
    <source>
        <dbReference type="EMBL" id="VEI13556.1"/>
    </source>
</evidence>
<reference evidence="2 3" key="1">
    <citation type="submission" date="2018-12" db="EMBL/GenBank/DDBJ databases">
        <authorList>
            <consortium name="Pathogen Informatics"/>
        </authorList>
    </citation>
    <scope>NUCLEOTIDE SEQUENCE [LARGE SCALE GENOMIC DNA]</scope>
    <source>
        <strain evidence="2 3">NCTC13354</strain>
    </source>
</reference>
<keyword evidence="3" id="KW-1185">Reference proteome</keyword>
<proteinExistence type="predicted"/>
<dbReference type="KEGG" id="tbw:NCTC13354_01273"/>
<dbReference type="PANTHER" id="PTHR46211">
    <property type="entry name" value="GLYCEROPHOSPHORYL DIESTER PHOSPHODIESTERASE"/>
    <property type="match status" value="1"/>
</dbReference>
<dbReference type="InterPro" id="IPR030395">
    <property type="entry name" value="GP_PDE_dom"/>
</dbReference>
<dbReference type="Gene3D" id="3.20.20.190">
    <property type="entry name" value="Phosphatidylinositol (PI) phosphodiesterase"/>
    <property type="match status" value="1"/>
</dbReference>
<dbReference type="PROSITE" id="PS51704">
    <property type="entry name" value="GP_PDE"/>
    <property type="match status" value="1"/>
</dbReference>
<evidence type="ECO:0000313" key="3">
    <source>
        <dbReference type="Proteomes" id="UP000269542"/>
    </source>
</evidence>
<dbReference type="EC" id="3.1.4.46" evidence="2"/>
<dbReference type="CDD" id="cd08562">
    <property type="entry name" value="GDPD_EcUgpQ_like"/>
    <property type="match status" value="1"/>
</dbReference>
<sequence length="243" mass="26608">MNKRIFAHRGVSGICPENTMAAFQAAVDHGLEWIETDVDIIGDGTAILIHDTTLDRTTNASGSYYRLGSSDLANIDAGSWFAPEYAGERIPTLRELVDFMNDTGLNANIELKSNEAGGAMSYQLINNVGAELSRLNGPQVIVSSFNHLLLRMIKTENPELPIGALFTKDSLGPDWRSVLDLLEADYIHPESAGLTHEMVRAFRKAGFGVNVWTVNSPARANELFNWGATGVFSDVPHLLKHLI</sequence>
<dbReference type="RefSeq" id="WP_126416654.1">
    <property type="nucleotide sequence ID" value="NZ_LR134476.1"/>
</dbReference>
<dbReference type="GO" id="GO:0008889">
    <property type="term" value="F:glycerophosphodiester phosphodiesterase activity"/>
    <property type="evidence" value="ECO:0007669"/>
    <property type="project" value="UniProtKB-EC"/>
</dbReference>
<accession>A0A3S4VGE3</accession>
<dbReference type="AlphaFoldDB" id="A0A3S4VGE3"/>
<dbReference type="Proteomes" id="UP000269542">
    <property type="component" value="Chromosome"/>
</dbReference>
<dbReference type="EMBL" id="LR134476">
    <property type="protein sequence ID" value="VEI13556.1"/>
    <property type="molecule type" value="Genomic_DNA"/>
</dbReference>
<dbReference type="OrthoDB" id="9758957at2"/>